<dbReference type="GO" id="GO:0005829">
    <property type="term" value="C:cytosol"/>
    <property type="evidence" value="ECO:0007669"/>
    <property type="project" value="TreeGrafter"/>
</dbReference>
<dbReference type="FunFam" id="3.40.50.12780:FF:000012">
    <property type="entry name" value="Non-ribosomal peptide synthetase"/>
    <property type="match status" value="1"/>
</dbReference>
<reference evidence="10" key="1">
    <citation type="submission" date="2018-09" db="EMBL/GenBank/DDBJ databases">
        <authorList>
            <person name="Livingstone P.G."/>
            <person name="Whitworth D.E."/>
        </authorList>
    </citation>
    <scope>NUCLEOTIDE SEQUENCE [LARGE SCALE GENOMIC DNA]</scope>
    <source>
        <strain evidence="10">CA051B</strain>
    </source>
</reference>
<dbReference type="RefSeq" id="WP_120643961.1">
    <property type="nucleotide sequence ID" value="NZ_RAWB01000128.1"/>
</dbReference>
<comment type="caution">
    <text evidence="9">The sequence shown here is derived from an EMBL/GenBank/DDBJ whole genome shotgun (WGS) entry which is preliminary data.</text>
</comment>
<evidence type="ECO:0000256" key="2">
    <source>
        <dbReference type="ARBA" id="ARBA00006432"/>
    </source>
</evidence>
<dbReference type="PROSITE" id="PS50075">
    <property type="entry name" value="CARRIER"/>
    <property type="match status" value="1"/>
</dbReference>
<dbReference type="NCBIfam" id="TIGR01733">
    <property type="entry name" value="AA-adenyl-dom"/>
    <property type="match status" value="1"/>
</dbReference>
<dbReference type="InterPro" id="IPR042099">
    <property type="entry name" value="ANL_N_sf"/>
</dbReference>
<dbReference type="InterPro" id="IPR020845">
    <property type="entry name" value="AMP-binding_CS"/>
</dbReference>
<dbReference type="CDD" id="cd17643">
    <property type="entry name" value="A_NRPS_Cytc1-like"/>
    <property type="match status" value="1"/>
</dbReference>
<keyword evidence="3" id="KW-0596">Phosphopantetheine</keyword>
<dbReference type="InterPro" id="IPR023213">
    <property type="entry name" value="CAT-like_dom_sf"/>
</dbReference>
<evidence type="ECO:0000256" key="7">
    <source>
        <dbReference type="SAM" id="MobiDB-lite"/>
    </source>
</evidence>
<evidence type="ECO:0000256" key="1">
    <source>
        <dbReference type="ARBA" id="ARBA00001957"/>
    </source>
</evidence>
<name>A0A3A8PU05_9BACT</name>
<dbReference type="InterPro" id="IPR045851">
    <property type="entry name" value="AMP-bd_C_sf"/>
</dbReference>
<dbReference type="CDD" id="cd19531">
    <property type="entry name" value="LCL_NRPS-like"/>
    <property type="match status" value="1"/>
</dbReference>
<feature type="domain" description="Carrier" evidence="8">
    <location>
        <begin position="676"/>
        <end position="753"/>
    </location>
</feature>
<accession>A0A3A8PU05</accession>
<keyword evidence="6" id="KW-0443">Lipid metabolism</keyword>
<protein>
    <submittedName>
        <fullName evidence="9">Amino acid adenylation domain-containing protein</fullName>
    </submittedName>
</protein>
<evidence type="ECO:0000313" key="10">
    <source>
        <dbReference type="Proteomes" id="UP000272888"/>
    </source>
</evidence>
<dbReference type="Gene3D" id="1.10.1200.10">
    <property type="entry name" value="ACP-like"/>
    <property type="match status" value="1"/>
</dbReference>
<dbReference type="Proteomes" id="UP000272888">
    <property type="component" value="Unassembled WGS sequence"/>
</dbReference>
<dbReference type="InterPro" id="IPR036736">
    <property type="entry name" value="ACP-like_sf"/>
</dbReference>
<organism evidence="9 10">
    <name type="scientific">Corallococcus llansteffanensis</name>
    <dbReference type="NCBI Taxonomy" id="2316731"/>
    <lineage>
        <taxon>Bacteria</taxon>
        <taxon>Pseudomonadati</taxon>
        <taxon>Myxococcota</taxon>
        <taxon>Myxococcia</taxon>
        <taxon>Myxococcales</taxon>
        <taxon>Cystobacterineae</taxon>
        <taxon>Myxococcaceae</taxon>
        <taxon>Corallococcus</taxon>
    </lineage>
</organism>
<dbReference type="Gene3D" id="3.40.50.12780">
    <property type="entry name" value="N-terminal domain of ligase-like"/>
    <property type="match status" value="2"/>
</dbReference>
<keyword evidence="5" id="KW-0276">Fatty acid metabolism</keyword>
<comment type="similarity">
    <text evidence="2">Belongs to the ATP-dependent AMP-binding enzyme family.</text>
</comment>
<dbReference type="Gene3D" id="3.30.559.10">
    <property type="entry name" value="Chloramphenicol acetyltransferase-like domain"/>
    <property type="match status" value="1"/>
</dbReference>
<evidence type="ECO:0000256" key="5">
    <source>
        <dbReference type="ARBA" id="ARBA00022832"/>
    </source>
</evidence>
<dbReference type="GO" id="GO:0071766">
    <property type="term" value="P:Actinobacterium-type cell wall biogenesis"/>
    <property type="evidence" value="ECO:0007669"/>
    <property type="project" value="UniProtKB-ARBA"/>
</dbReference>
<keyword evidence="10" id="KW-1185">Reference proteome</keyword>
<feature type="region of interest" description="Disordered" evidence="7">
    <location>
        <begin position="655"/>
        <end position="677"/>
    </location>
</feature>
<dbReference type="SUPFAM" id="SSF56801">
    <property type="entry name" value="Acetyl-CoA synthetase-like"/>
    <property type="match status" value="2"/>
</dbReference>
<dbReference type="InterPro" id="IPR025110">
    <property type="entry name" value="AMP-bd_C"/>
</dbReference>
<dbReference type="InterPro" id="IPR010071">
    <property type="entry name" value="AA_adenyl_dom"/>
</dbReference>
<dbReference type="GO" id="GO:0031177">
    <property type="term" value="F:phosphopantetheine binding"/>
    <property type="evidence" value="ECO:0007669"/>
    <property type="project" value="InterPro"/>
</dbReference>
<gene>
    <name evidence="9" type="ORF">D7V93_14335</name>
</gene>
<dbReference type="Pfam" id="PF13193">
    <property type="entry name" value="AMP-binding_C"/>
    <property type="match status" value="1"/>
</dbReference>
<dbReference type="Gene3D" id="3.30.559.30">
    <property type="entry name" value="Nonribosomal peptide synthetase, condensation domain"/>
    <property type="match status" value="1"/>
</dbReference>
<dbReference type="InterPro" id="IPR020806">
    <property type="entry name" value="PKS_PP-bd"/>
</dbReference>
<dbReference type="FunFam" id="3.40.50.980:FF:000001">
    <property type="entry name" value="Non-ribosomal peptide synthetase"/>
    <property type="match status" value="1"/>
</dbReference>
<evidence type="ECO:0000256" key="3">
    <source>
        <dbReference type="ARBA" id="ARBA00022450"/>
    </source>
</evidence>
<evidence type="ECO:0000256" key="6">
    <source>
        <dbReference type="ARBA" id="ARBA00023098"/>
    </source>
</evidence>
<dbReference type="FunFam" id="3.40.50.980:FF:000002">
    <property type="entry name" value="Enterobactin synthetase component F"/>
    <property type="match status" value="1"/>
</dbReference>
<feature type="non-terminal residue" evidence="9">
    <location>
        <position position="1727"/>
    </location>
</feature>
<proteinExistence type="inferred from homology"/>
<dbReference type="CDD" id="cd05931">
    <property type="entry name" value="FAAL"/>
    <property type="match status" value="1"/>
</dbReference>
<dbReference type="FunFam" id="3.30.559.10:FF:000012">
    <property type="entry name" value="Non-ribosomal peptide synthetase"/>
    <property type="match status" value="1"/>
</dbReference>
<dbReference type="GO" id="GO:0006631">
    <property type="term" value="P:fatty acid metabolic process"/>
    <property type="evidence" value="ECO:0007669"/>
    <property type="project" value="UniProtKB-KW"/>
</dbReference>
<keyword evidence="4" id="KW-0597">Phosphoprotein</keyword>
<dbReference type="GO" id="GO:0008610">
    <property type="term" value="P:lipid biosynthetic process"/>
    <property type="evidence" value="ECO:0007669"/>
    <property type="project" value="InterPro"/>
</dbReference>
<dbReference type="InterPro" id="IPR040097">
    <property type="entry name" value="FAAL/FAAC"/>
</dbReference>
<evidence type="ECO:0000259" key="8">
    <source>
        <dbReference type="PROSITE" id="PS50075"/>
    </source>
</evidence>
<dbReference type="EMBL" id="RAWB01000128">
    <property type="protein sequence ID" value="RKH59759.1"/>
    <property type="molecule type" value="Genomic_DNA"/>
</dbReference>
<dbReference type="Gene3D" id="3.30.300.30">
    <property type="match status" value="2"/>
</dbReference>
<dbReference type="GO" id="GO:0043041">
    <property type="term" value="P:amino acid activation for nonribosomal peptide biosynthetic process"/>
    <property type="evidence" value="ECO:0007669"/>
    <property type="project" value="TreeGrafter"/>
</dbReference>
<dbReference type="GO" id="GO:0044550">
    <property type="term" value="P:secondary metabolite biosynthetic process"/>
    <property type="evidence" value="ECO:0007669"/>
    <property type="project" value="UniProtKB-ARBA"/>
</dbReference>
<dbReference type="PROSITE" id="PS00455">
    <property type="entry name" value="AMP_BINDING"/>
    <property type="match status" value="2"/>
</dbReference>
<dbReference type="FunFam" id="3.40.50.12780:FF:000013">
    <property type="entry name" value="Long-chain-fatty-acid--AMP ligase FadD32"/>
    <property type="match status" value="1"/>
</dbReference>
<dbReference type="InterPro" id="IPR000873">
    <property type="entry name" value="AMP-dep_synth/lig_dom"/>
</dbReference>
<dbReference type="PANTHER" id="PTHR45527:SF14">
    <property type="entry name" value="PLIPASTATIN SYNTHASE SUBUNIT B"/>
    <property type="match status" value="1"/>
</dbReference>
<dbReference type="SUPFAM" id="SSF47336">
    <property type="entry name" value="ACP-like"/>
    <property type="match status" value="1"/>
</dbReference>
<comment type="cofactor">
    <cofactor evidence="1">
        <name>pantetheine 4'-phosphate</name>
        <dbReference type="ChEBI" id="CHEBI:47942"/>
    </cofactor>
</comment>
<dbReference type="SUPFAM" id="SSF52777">
    <property type="entry name" value="CoA-dependent acyltransferases"/>
    <property type="match status" value="2"/>
</dbReference>
<dbReference type="Pfam" id="PF00550">
    <property type="entry name" value="PP-binding"/>
    <property type="match status" value="1"/>
</dbReference>
<dbReference type="Pfam" id="PF00668">
    <property type="entry name" value="Condensation"/>
    <property type="match status" value="1"/>
</dbReference>
<dbReference type="InterPro" id="IPR001242">
    <property type="entry name" value="Condensation_dom"/>
</dbReference>
<evidence type="ECO:0000256" key="4">
    <source>
        <dbReference type="ARBA" id="ARBA00022553"/>
    </source>
</evidence>
<dbReference type="GO" id="GO:0003824">
    <property type="term" value="F:catalytic activity"/>
    <property type="evidence" value="ECO:0007669"/>
    <property type="project" value="InterPro"/>
</dbReference>
<evidence type="ECO:0000313" key="9">
    <source>
        <dbReference type="EMBL" id="RKH59759.1"/>
    </source>
</evidence>
<dbReference type="SMART" id="SM00823">
    <property type="entry name" value="PKS_PP"/>
    <property type="match status" value="1"/>
</dbReference>
<dbReference type="PANTHER" id="PTHR45527">
    <property type="entry name" value="NONRIBOSOMAL PEPTIDE SYNTHETASE"/>
    <property type="match status" value="1"/>
</dbReference>
<dbReference type="InterPro" id="IPR009081">
    <property type="entry name" value="PP-bd_ACP"/>
</dbReference>
<dbReference type="Pfam" id="PF00501">
    <property type="entry name" value="AMP-binding"/>
    <property type="match status" value="2"/>
</dbReference>
<dbReference type="FunFam" id="3.30.300.30:FF:000010">
    <property type="entry name" value="Enterobactin synthetase component F"/>
    <property type="match status" value="1"/>
</dbReference>
<sequence>MPDFSRTLPGVLLNLAVGPSAHAPLYTFLGEVDGDETVLSAFELDVRARRIAAALQARGAVGERVLLLYPPGLDYIAGFFGCLYAGAVAVPAYPPDPMRLERTLPRLRAIIQDAEASVVLTTSGILELSDFVFEQAPDFRALHWMATDTLPEGGERDWRTPSDMGAESLAFLQYTSGSTGTPKGVMLTHANLLHNLGLISGAFQVRRDSVGVIWLPPYHDMGLIGGILQPLHGGFPVALMSPMAFLQKPLRWLQAVSRFRGTISGGPNFAFELCARRATPEDVASLDLSSWEVAFCGAEPIRASTLKRFAEVFAPSGFRPEAFYPCYGLAEGTLIVTGEEKGRGVRVHALEDAALSRGLAVAGPVDAAGVRAHIGCGTTLAEQRLLVVDPDSLVPRAPGQVGEIWVSGASVAQGYWRKPELSEATFHARPAGVVDGPEYLRTGDLGVLREDGQLLVTGRRKDLIILRGRNLYPQDVEGVVERTEPRVRPGGVAAFSVETTAGEALAVVAEVSRDLAESADPTVLAAVANGLRQALSRELEVQTHTVALLPPGAVPKTSSGKIQRFACRAGLVSGELSVLWRSEMAGAEPLVRTAVAPVSAAATDASQGEVSAVAQASTVVLTATAGAAAADSTAEQAVAAGTSAQGTTAGHAGAVADASTASSNAQSVPAAAPPSRSVEELERILREELTAVLGAEAGLQASDVPLTQLGMDSLAAADLQARIEKRLGARVSAATLLQDVTLQGLVASLAKGSTATGLAALPPVQRRSGSAGLAPASFSQQRLWFLQQLAPESTAYHVPVALSFRGPLVPETLSRSLTELVRRHEALRTSFVARDGVLFQQVHAPTPVSLVVEDVSSTDSASRETLLDAWAVRDAQQPMDMFAGPLLRFVLLRFAPDDHVLLVFVHHLVADGWSVGVMARELTALYGAFGDQRPSPLPEPALQYGDFAAWQQTNLTPQALGPELAWWKQTLSGAPSLLALATDKLRPQRLSSQGARRLRMLPAPLMAKLNALGRREGATPFMSLVTALATVLHRWSGQSDFVLGSAASGRDVPGTRSLVGDCTNFIPLRLRLPTDTTVSGLLASVKQTTLDALAHGHVPFDHVLAVAQTSAQRRELYNIAFVLDDYAIPHGQPVGGGLTLDLGLLDNRTTEIDMTFEAAPGPDGLLIGCKYATDLFEPETIDRLLAHLENVVVGMVAAPETKLSELPLMTEAERHQVLHGWNPPCEPFPTGTLVERFEAQVDRTPDAIAVTFELRQLTYRELDARANRLAHVLWERGVRPEVLVGVCLERGVELVVTLLGILKAGGAYLPLDSAHPREHLAFLLEDARAPLVVTQSSLEDRVPSVDGTTVLTFEAAMASGASSERLAHRSAPGDLAYVIYTSGSTGRPKGVMVQHDHVTRLFTATEAKFHFGPSDVWTLFHSYAFDFSVWELWGALLYGGRLVVVPYFVSRSPQAFLRLLSDEGVTVLNQTPTAFRQLLHAEQQAASQGDAPPLALRFVIFGGEALDLASLRPWFERHGDARPQLVNMYGITETTVHVTWRPVGLADLERPASSVIGQPIPDLQLYLLDAAGQPVPVGVPGEIHVGGAGVARGYLRRPELTAARFVDDRFGPVPDRKLYRAGDLARRLPNGDLEYLGRIDHQVKLRGFRIELGEIESSLSTHPDVRETVVIVREDVPGDQRLVAYVVPATVEAGALREHLRQRLPEYMVPSAFVGLDALPLTTNGKV</sequence>